<protein>
    <submittedName>
        <fullName evidence="3">Serine/threonine-protein kinase DDB_G0282963</fullName>
    </submittedName>
</protein>
<proteinExistence type="predicted"/>
<feature type="chain" id="PRO_5005892813" evidence="1">
    <location>
        <begin position="19"/>
        <end position="465"/>
    </location>
</feature>
<sequence length="465" mass="50938">MSLKILVVAFVVPLVIRAQMYSKWKSVDASQKPVMYKTHQLFVDNSPILTIKTTQGRYHHKVHYRKYPVPADGRLKTGNRKPVELKLNTVESTVHPVRPIHDFVPRYRKVVKDVPAMFKTNGVVQKETNPINLNVSELNSTEQSLRYKEESYVHSNLVDDEYQLQRQIKRTTVNSLSYQQQQNLATTLKPSAEYTEKRKLIPETTAKIPVVSEIVKSLRDSTAAPLTTTSAAQRLTAPVSVPTAAAPTPATSLAGATFTTSAPDTAYFVSTTHDHQPYSSSTHTKKIVVPELKKPSLSAPAMKFSHFSVNPSKSAILISSSNRQSLAPSAIPLPSNTISQQPGASAALVPTDNILYIRNTSGSSVSSNSIGNNNNVIVHSGAAVLNNNNALATNVASVAGSSKARTLNTQRQDDTLGCAWDIVTNSCKDLFNLGWCEQCYDFGNIFLHNCKCLVKTKTHILANVA</sequence>
<name>A0A0N5A7W1_9BILA</name>
<evidence type="ECO:0000313" key="2">
    <source>
        <dbReference type="Proteomes" id="UP000046393"/>
    </source>
</evidence>
<organism evidence="2 3">
    <name type="scientific">Syphacia muris</name>
    <dbReference type="NCBI Taxonomy" id="451379"/>
    <lineage>
        <taxon>Eukaryota</taxon>
        <taxon>Metazoa</taxon>
        <taxon>Ecdysozoa</taxon>
        <taxon>Nematoda</taxon>
        <taxon>Chromadorea</taxon>
        <taxon>Rhabditida</taxon>
        <taxon>Spirurina</taxon>
        <taxon>Oxyuridomorpha</taxon>
        <taxon>Oxyuroidea</taxon>
        <taxon>Oxyuridae</taxon>
        <taxon>Syphacia</taxon>
    </lineage>
</organism>
<feature type="signal peptide" evidence="1">
    <location>
        <begin position="1"/>
        <end position="18"/>
    </location>
</feature>
<keyword evidence="1" id="KW-0732">Signal</keyword>
<accession>A0A0N5A7W1</accession>
<dbReference type="Proteomes" id="UP000046393">
    <property type="component" value="Unplaced"/>
</dbReference>
<dbReference type="AlphaFoldDB" id="A0A0N5A7W1"/>
<keyword evidence="2" id="KW-1185">Reference proteome</keyword>
<dbReference type="WBParaSite" id="SMUV_0000013001-mRNA-1">
    <property type="protein sequence ID" value="SMUV_0000013001-mRNA-1"/>
    <property type="gene ID" value="SMUV_0000013001"/>
</dbReference>
<evidence type="ECO:0000313" key="3">
    <source>
        <dbReference type="WBParaSite" id="SMUV_0000013001-mRNA-1"/>
    </source>
</evidence>
<reference evidence="3" key="1">
    <citation type="submission" date="2017-02" db="UniProtKB">
        <authorList>
            <consortium name="WormBaseParasite"/>
        </authorList>
    </citation>
    <scope>IDENTIFICATION</scope>
</reference>
<evidence type="ECO:0000256" key="1">
    <source>
        <dbReference type="SAM" id="SignalP"/>
    </source>
</evidence>